<proteinExistence type="predicted"/>
<protein>
    <submittedName>
        <fullName evidence="2">Uncharacterized protein</fullName>
    </submittedName>
</protein>
<name>A0A7Y0AEK0_9BACT</name>
<dbReference type="AlphaFoldDB" id="A0A7Y0AEK0"/>
<dbReference type="Proteomes" id="UP000559626">
    <property type="component" value="Unassembled WGS sequence"/>
</dbReference>
<evidence type="ECO:0000313" key="3">
    <source>
        <dbReference type="Proteomes" id="UP000559626"/>
    </source>
</evidence>
<gene>
    <name evidence="2" type="ORF">HHL22_11945</name>
</gene>
<dbReference type="EMBL" id="JABBGH010000002">
    <property type="protein sequence ID" value="NML65918.1"/>
    <property type="molecule type" value="Genomic_DNA"/>
</dbReference>
<reference evidence="2 3" key="1">
    <citation type="submission" date="2020-04" db="EMBL/GenBank/DDBJ databases">
        <title>Hymenobacter polaris sp. nov., isolated from Arctic soil.</title>
        <authorList>
            <person name="Dahal R.H."/>
        </authorList>
    </citation>
    <scope>NUCLEOTIDE SEQUENCE [LARGE SCALE GENOMIC DNA]</scope>
    <source>
        <strain evidence="2 3">RP-2-7</strain>
    </source>
</reference>
<keyword evidence="3" id="KW-1185">Reference proteome</keyword>
<evidence type="ECO:0000313" key="2">
    <source>
        <dbReference type="EMBL" id="NML65918.1"/>
    </source>
</evidence>
<sequence>MPVATAAPASPMPSPVLAPAAPCTGAAPTPGQELARTQWAQSDAREQWLAARHGKYAPGGRARLAAAKAAYQQAREAFAAAARAFWASPEGHTYAAAQRAAGYLNH</sequence>
<feature type="compositionally biased region" description="Low complexity" evidence="1">
    <location>
        <begin position="20"/>
        <end position="31"/>
    </location>
</feature>
<dbReference type="RefSeq" id="WP_169531548.1">
    <property type="nucleotide sequence ID" value="NZ_JABBGH010000002.1"/>
</dbReference>
<accession>A0A7Y0AEK0</accession>
<evidence type="ECO:0000256" key="1">
    <source>
        <dbReference type="SAM" id="MobiDB-lite"/>
    </source>
</evidence>
<feature type="region of interest" description="Disordered" evidence="1">
    <location>
        <begin position="20"/>
        <end position="41"/>
    </location>
</feature>
<comment type="caution">
    <text evidence="2">The sequence shown here is derived from an EMBL/GenBank/DDBJ whole genome shotgun (WGS) entry which is preliminary data.</text>
</comment>
<organism evidence="2 3">
    <name type="scientific">Hymenobacter polaris</name>
    <dbReference type="NCBI Taxonomy" id="2682546"/>
    <lineage>
        <taxon>Bacteria</taxon>
        <taxon>Pseudomonadati</taxon>
        <taxon>Bacteroidota</taxon>
        <taxon>Cytophagia</taxon>
        <taxon>Cytophagales</taxon>
        <taxon>Hymenobacteraceae</taxon>
        <taxon>Hymenobacter</taxon>
    </lineage>
</organism>